<gene>
    <name evidence="10" type="ORF">L3556_11505</name>
</gene>
<evidence type="ECO:0000313" key="11">
    <source>
        <dbReference type="Proteomes" id="UP001154265"/>
    </source>
</evidence>
<keyword evidence="4" id="KW-0378">Hydrolase</keyword>
<dbReference type="RefSeq" id="WP_277867413.1">
    <property type="nucleotide sequence ID" value="NZ_JAKKUT010000002.1"/>
</dbReference>
<dbReference type="Gene3D" id="1.25.40.10">
    <property type="entry name" value="Tetratricopeptide repeat domain"/>
    <property type="match status" value="1"/>
</dbReference>
<feature type="chain" id="PRO_5047256083" evidence="8">
    <location>
        <begin position="26"/>
        <end position="646"/>
    </location>
</feature>
<dbReference type="InterPro" id="IPR011990">
    <property type="entry name" value="TPR-like_helical_dom_sf"/>
</dbReference>
<keyword evidence="11" id="KW-1185">Reference proteome</keyword>
<keyword evidence="3" id="KW-0479">Metal-binding</keyword>
<evidence type="ECO:0000256" key="3">
    <source>
        <dbReference type="ARBA" id="ARBA00022723"/>
    </source>
</evidence>
<proteinExistence type="predicted"/>
<dbReference type="Gene3D" id="3.30.2010.10">
    <property type="entry name" value="Metalloproteases ('zincins'), catalytic domain"/>
    <property type="match status" value="1"/>
</dbReference>
<comment type="cofactor">
    <cofactor evidence="1">
        <name>Zn(2+)</name>
        <dbReference type="ChEBI" id="CHEBI:29105"/>
    </cofactor>
</comment>
<reference evidence="10" key="1">
    <citation type="journal article" date="2022" name="Genome Biol. Evol.">
        <title>A New Gene Family Diagnostic for Intracellular Biomineralization of Amorphous Ca Carbonates by Cyanobacteria.</title>
        <authorList>
            <person name="Benzerara K."/>
            <person name="Duprat E."/>
            <person name="Bitard-Feildel T."/>
            <person name="Caumes G."/>
            <person name="Cassier-Chauvat C."/>
            <person name="Chauvat F."/>
            <person name="Dezi M."/>
            <person name="Diop S.I."/>
            <person name="Gaschignard G."/>
            <person name="Gorgen S."/>
            <person name="Gugger M."/>
            <person name="Lopez-Garcia P."/>
            <person name="Millet M."/>
            <person name="Skouri-Panet F."/>
            <person name="Moreira D."/>
            <person name="Callebaut I."/>
        </authorList>
    </citation>
    <scope>NUCLEOTIDE SEQUENCE</scope>
    <source>
        <strain evidence="10">G9</strain>
    </source>
</reference>
<dbReference type="Proteomes" id="UP001154265">
    <property type="component" value="Unassembled WGS sequence"/>
</dbReference>
<evidence type="ECO:0000256" key="6">
    <source>
        <dbReference type="ARBA" id="ARBA00023049"/>
    </source>
</evidence>
<feature type="compositionally biased region" description="Basic and acidic residues" evidence="7">
    <location>
        <begin position="31"/>
        <end position="53"/>
    </location>
</feature>
<sequence>MAIGKIWWGLVPLGLGLLSSSPAIATELASRGKESLEQRQKNEPFIQAEEKSHASPWLAQAQPEFTPSGGSAADLFLESLPPTPETSPENQPPGVEQPSLASEDFGDPISETSPEMESATSEPPPKTEDEQVKDYPSGALVAVAVDGARYQLLLAGDRLYQSGDLAAATDFYRQAKGQLPTETSPSRPEAVLDVATLPPAAQVYWREFQGGSDRQLYSGQMVPLQLLVDQFPEFIPGHLQLANLLQQQGQEKQAQALLERVAGLYPDQPELQRAIIAAHDQKQEWIEASLAAQQFALLNPDHPEAGAFEQIAQERMQRFRRHMQGEIRKGMLASALTGLIGVAVTGNPFMSLDSVQTMALVLQGESAIGQSAARQISRRFNMIEDPEVLAYVDEIGQKLAAIAGRREFDYEFFVIKDSTLNAFALPGGKIFINAGAIAKSNSEAELAGLLAHEIAHAVLSHGFQLVTQGTTTANLTRLFPGGGYLTGLLVSSYSRDMERQADILGTQMLARAGYAADGLLNLMHTLEKEYRGQVRVLPWFSTHPPTPERIRYINGLIRDQNYHRFSFEGVERHRTMQALVEELLEEEKNPRQRKPAKPETATREPQEESEDQGNRPISSPEEISPDETEEQPPENISGATIPATVP</sequence>
<keyword evidence="2" id="KW-0645">Protease</keyword>
<dbReference type="InterPro" id="IPR001915">
    <property type="entry name" value="Peptidase_M48"/>
</dbReference>
<dbReference type="Pfam" id="PF01435">
    <property type="entry name" value="Peptidase_M48"/>
    <property type="match status" value="1"/>
</dbReference>
<evidence type="ECO:0000256" key="7">
    <source>
        <dbReference type="SAM" id="MobiDB-lite"/>
    </source>
</evidence>
<feature type="signal peptide" evidence="8">
    <location>
        <begin position="1"/>
        <end position="25"/>
    </location>
</feature>
<feature type="region of interest" description="Disordered" evidence="7">
    <location>
        <begin position="31"/>
        <end position="133"/>
    </location>
</feature>
<feature type="compositionally biased region" description="Polar residues" evidence="7">
    <location>
        <begin position="110"/>
        <end position="121"/>
    </location>
</feature>
<dbReference type="EMBL" id="JAKKUT010000002">
    <property type="protein sequence ID" value="MDG2991550.1"/>
    <property type="molecule type" value="Genomic_DNA"/>
</dbReference>
<name>A0ABT6F149_9SYNE</name>
<dbReference type="InterPro" id="IPR051156">
    <property type="entry name" value="Mito/Outer_Membr_Metalloprot"/>
</dbReference>
<dbReference type="PANTHER" id="PTHR22726">
    <property type="entry name" value="METALLOENDOPEPTIDASE OMA1"/>
    <property type="match status" value="1"/>
</dbReference>
<keyword evidence="8" id="KW-0732">Signal</keyword>
<evidence type="ECO:0000259" key="9">
    <source>
        <dbReference type="Pfam" id="PF01435"/>
    </source>
</evidence>
<dbReference type="PANTHER" id="PTHR22726:SF1">
    <property type="entry name" value="METALLOENDOPEPTIDASE OMA1, MITOCHONDRIAL"/>
    <property type="match status" value="1"/>
</dbReference>
<accession>A0ABT6F149</accession>
<keyword evidence="5" id="KW-0862">Zinc</keyword>
<feature type="compositionally biased region" description="Basic and acidic residues" evidence="7">
    <location>
        <begin position="586"/>
        <end position="606"/>
    </location>
</feature>
<reference evidence="10" key="2">
    <citation type="submission" date="2022-01" db="EMBL/GenBank/DDBJ databases">
        <authorList>
            <person name="Zivanovic Y."/>
            <person name="Moreira D."/>
            <person name="Lopez-Garcia P."/>
        </authorList>
    </citation>
    <scope>NUCLEOTIDE SEQUENCE</scope>
    <source>
        <strain evidence="10">G9</strain>
    </source>
</reference>
<evidence type="ECO:0000256" key="8">
    <source>
        <dbReference type="SAM" id="SignalP"/>
    </source>
</evidence>
<keyword evidence="6" id="KW-0482">Metalloprotease</keyword>
<feature type="domain" description="Peptidase M48" evidence="9">
    <location>
        <begin position="390"/>
        <end position="554"/>
    </location>
</feature>
<feature type="region of interest" description="Disordered" evidence="7">
    <location>
        <begin position="584"/>
        <end position="646"/>
    </location>
</feature>
<dbReference type="CDD" id="cd07333">
    <property type="entry name" value="M48C_bepA_like"/>
    <property type="match status" value="1"/>
</dbReference>
<evidence type="ECO:0000313" key="10">
    <source>
        <dbReference type="EMBL" id="MDG2991550.1"/>
    </source>
</evidence>
<evidence type="ECO:0000256" key="5">
    <source>
        <dbReference type="ARBA" id="ARBA00022833"/>
    </source>
</evidence>
<evidence type="ECO:0000256" key="1">
    <source>
        <dbReference type="ARBA" id="ARBA00001947"/>
    </source>
</evidence>
<evidence type="ECO:0000256" key="2">
    <source>
        <dbReference type="ARBA" id="ARBA00022670"/>
    </source>
</evidence>
<feature type="compositionally biased region" description="Acidic residues" evidence="7">
    <location>
        <begin position="623"/>
        <end position="632"/>
    </location>
</feature>
<organism evidence="10 11">
    <name type="scientific">Candidatus Synechococcus calcipolaris G9</name>
    <dbReference type="NCBI Taxonomy" id="1497997"/>
    <lineage>
        <taxon>Bacteria</taxon>
        <taxon>Bacillati</taxon>
        <taxon>Cyanobacteriota</taxon>
        <taxon>Cyanophyceae</taxon>
        <taxon>Synechococcales</taxon>
        <taxon>Synechococcaceae</taxon>
        <taxon>Synechococcus</taxon>
    </lineage>
</organism>
<comment type="caution">
    <text evidence="10">The sequence shown here is derived from an EMBL/GenBank/DDBJ whole genome shotgun (WGS) entry which is preliminary data.</text>
</comment>
<evidence type="ECO:0000256" key="4">
    <source>
        <dbReference type="ARBA" id="ARBA00022801"/>
    </source>
</evidence>
<protein>
    <submittedName>
        <fullName evidence="10">M48 family metallopeptidase</fullName>
    </submittedName>
</protein>
<dbReference type="SUPFAM" id="SSF48452">
    <property type="entry name" value="TPR-like"/>
    <property type="match status" value="1"/>
</dbReference>